<keyword evidence="1" id="KW-0472">Membrane</keyword>
<feature type="transmembrane region" description="Helical" evidence="1">
    <location>
        <begin position="132"/>
        <end position="152"/>
    </location>
</feature>
<dbReference type="AlphaFoldDB" id="A0AAV8SVC7"/>
<proteinExistence type="predicted"/>
<feature type="transmembrane region" description="Helical" evidence="1">
    <location>
        <begin position="7"/>
        <end position="27"/>
    </location>
</feature>
<feature type="transmembrane region" description="Helical" evidence="1">
    <location>
        <begin position="158"/>
        <end position="175"/>
    </location>
</feature>
<sequence length="202" mass="22423">MASSKRWASSISFVASLLHFFIIILQVPLFRVPCRIGTCTSPLQLTTSQLIATEVFPAFSVKLLLYPGALAQAFIKKSALPSYSEFLKQYSFNILKKSPSTGDLNHLEILAGSYLSVAGAILGLIRTGRMSLFGALLIFWGFIREAILRKSAFHPVKAIHFPAMLITTLSAFLSIRQDVKKLVRICKTHGITKSLQSKEKYK</sequence>
<dbReference type="EMBL" id="JAIWQS010000009">
    <property type="protein sequence ID" value="KAJ8755883.1"/>
    <property type="molecule type" value="Genomic_DNA"/>
</dbReference>
<gene>
    <name evidence="2" type="ORF">K2173_024428</name>
</gene>
<evidence type="ECO:0000256" key="1">
    <source>
        <dbReference type="SAM" id="Phobius"/>
    </source>
</evidence>
<name>A0AAV8SVC7_9ROSI</name>
<dbReference type="Proteomes" id="UP001159364">
    <property type="component" value="Linkage Group LG09"/>
</dbReference>
<protein>
    <submittedName>
        <fullName evidence="2">Uncharacterized protein</fullName>
    </submittedName>
</protein>
<dbReference type="PANTHER" id="PTHR35288">
    <property type="entry name" value="TAIL FIBER"/>
    <property type="match status" value="1"/>
</dbReference>
<organism evidence="2 3">
    <name type="scientific">Erythroxylum novogranatense</name>
    <dbReference type="NCBI Taxonomy" id="1862640"/>
    <lineage>
        <taxon>Eukaryota</taxon>
        <taxon>Viridiplantae</taxon>
        <taxon>Streptophyta</taxon>
        <taxon>Embryophyta</taxon>
        <taxon>Tracheophyta</taxon>
        <taxon>Spermatophyta</taxon>
        <taxon>Magnoliopsida</taxon>
        <taxon>eudicotyledons</taxon>
        <taxon>Gunneridae</taxon>
        <taxon>Pentapetalae</taxon>
        <taxon>rosids</taxon>
        <taxon>fabids</taxon>
        <taxon>Malpighiales</taxon>
        <taxon>Erythroxylaceae</taxon>
        <taxon>Erythroxylum</taxon>
    </lineage>
</organism>
<keyword evidence="1" id="KW-1133">Transmembrane helix</keyword>
<feature type="transmembrane region" description="Helical" evidence="1">
    <location>
        <begin position="107"/>
        <end position="125"/>
    </location>
</feature>
<keyword evidence="1" id="KW-0812">Transmembrane</keyword>
<accession>A0AAV8SVC7</accession>
<dbReference type="PANTHER" id="PTHR35288:SF2">
    <property type="entry name" value="TRANSMEMBRANE PROTEIN"/>
    <property type="match status" value="1"/>
</dbReference>
<comment type="caution">
    <text evidence="2">The sequence shown here is derived from an EMBL/GenBank/DDBJ whole genome shotgun (WGS) entry which is preliminary data.</text>
</comment>
<reference evidence="2 3" key="1">
    <citation type="submission" date="2021-09" db="EMBL/GenBank/DDBJ databases">
        <title>Genomic insights and catalytic innovation underlie evolution of tropane alkaloids biosynthesis.</title>
        <authorList>
            <person name="Wang Y.-J."/>
            <person name="Tian T."/>
            <person name="Huang J.-P."/>
            <person name="Huang S.-X."/>
        </authorList>
    </citation>
    <scope>NUCLEOTIDE SEQUENCE [LARGE SCALE GENOMIC DNA]</scope>
    <source>
        <strain evidence="2">KIB-2018</strain>
        <tissue evidence="2">Leaf</tissue>
    </source>
</reference>
<evidence type="ECO:0000313" key="3">
    <source>
        <dbReference type="Proteomes" id="UP001159364"/>
    </source>
</evidence>
<evidence type="ECO:0000313" key="2">
    <source>
        <dbReference type="EMBL" id="KAJ8755883.1"/>
    </source>
</evidence>
<keyword evidence="3" id="KW-1185">Reference proteome</keyword>